<dbReference type="SUPFAM" id="SSF52047">
    <property type="entry name" value="RNI-like"/>
    <property type="match status" value="1"/>
</dbReference>
<protein>
    <submittedName>
        <fullName evidence="1">Uncharacterized protein</fullName>
    </submittedName>
</protein>
<dbReference type="Proteomes" id="UP000193411">
    <property type="component" value="Unassembled WGS sequence"/>
</dbReference>
<accession>A0A1Y2HYW0</accession>
<gene>
    <name evidence="1" type="ORF">BCR44DRAFT_60060</name>
</gene>
<reference evidence="1 2" key="1">
    <citation type="submission" date="2016-07" db="EMBL/GenBank/DDBJ databases">
        <title>Pervasive Adenine N6-methylation of Active Genes in Fungi.</title>
        <authorList>
            <consortium name="DOE Joint Genome Institute"/>
            <person name="Mondo S.J."/>
            <person name="Dannebaum R.O."/>
            <person name="Kuo R.C."/>
            <person name="Labutti K."/>
            <person name="Haridas S."/>
            <person name="Kuo A."/>
            <person name="Salamov A."/>
            <person name="Ahrendt S.R."/>
            <person name="Lipzen A."/>
            <person name="Sullivan W."/>
            <person name="Andreopoulos W.B."/>
            <person name="Clum A."/>
            <person name="Lindquist E."/>
            <person name="Daum C."/>
            <person name="Ramamoorthy G.K."/>
            <person name="Gryganskyi A."/>
            <person name="Culley D."/>
            <person name="Magnuson J.K."/>
            <person name="James T.Y."/>
            <person name="O'Malley M.A."/>
            <person name="Stajich J.E."/>
            <person name="Spatafora J.W."/>
            <person name="Visel A."/>
            <person name="Grigoriev I.V."/>
        </authorList>
    </citation>
    <scope>NUCLEOTIDE SEQUENCE [LARGE SCALE GENOMIC DNA]</scope>
    <source>
        <strain evidence="1 2">PL171</strain>
    </source>
</reference>
<sequence length="870" mass="95912">MTILDNSEPHVHSTHRSRPVAYADADSAIRPLTLSVLPVDILELIVYHLAASFDPSRPQLPLRLRHSHVFSLALTCRAVAAVAIPALYKTILLSTLPSITKLFSTLAARPDLAAKVKVVALAQTCLDQVQNDIDRLFGPDVKKMVSSVIPGSSIPDPFRAQFFGRDTLKSSLMAWFVHIAQVCPNLVGVDLSRTALSPYLALGFPNLADILRERGGWFKPPGKSLMPVSTIRVADPAGPQHRPFIPHFVTGLDFGRRILDIAIVPDIRGIIMYNVVEIGRLIPSGNINEELKKWRIRNVSVVKPGKQDPWAVLPVDIMCNLLGLRKKVHTFDLRTQRVDNLPVDPSIGRPAGTFTLTTGTLPDAYDILKDRNFTVHDVKTLNLGYTFQPPSEPEQRARFDDFMREEFRITKNAMSRLRTNPWLSVRTLTLGNPLFRRGFGLKSMHMLADFAGAFPNVTALTIRPVDTSIADVLLAVDPFVRRCDPVGKPITALGIVRKCDEDPEDKFSVLPAYRNSKNKVVPPPARSHLRMDGPTKGHLKQLVLTDAAISEVDEKMLMNEIMIHPGLMHSIEYANLRGVRLTIAPPSLATPDSPSFPSIQKLPARSPALTLAHVCLPNLRALAINGDFELPSNPHDADSAAILPYLPKCPNLESLVIDTSLCEGFSTVEPIVDLVSRFPNLHQVCLAYLDMRMPVMQQLADALFGHPIRELRPAPYLNKLVGPNIPGDAPIPFERDPESDFGIYVMGEAGTTYMSNVQSPSEFVLGESLIAPLGDSEMDAGYNAIPLVGQKCLCGRKKMGVDFTTSEPGRLVWVHPSTSEVTCTKCSKSEIGRVVVTKLGVKIKKVVTERCETEYESLLGPGVWHLQIPE</sequence>
<dbReference type="AlphaFoldDB" id="A0A1Y2HYW0"/>
<organism evidence="1 2">
    <name type="scientific">Catenaria anguillulae PL171</name>
    <dbReference type="NCBI Taxonomy" id="765915"/>
    <lineage>
        <taxon>Eukaryota</taxon>
        <taxon>Fungi</taxon>
        <taxon>Fungi incertae sedis</taxon>
        <taxon>Blastocladiomycota</taxon>
        <taxon>Blastocladiomycetes</taxon>
        <taxon>Blastocladiales</taxon>
        <taxon>Catenariaceae</taxon>
        <taxon>Catenaria</taxon>
    </lineage>
</organism>
<comment type="caution">
    <text evidence="1">The sequence shown here is derived from an EMBL/GenBank/DDBJ whole genome shotgun (WGS) entry which is preliminary data.</text>
</comment>
<evidence type="ECO:0000313" key="1">
    <source>
        <dbReference type="EMBL" id="ORZ38342.1"/>
    </source>
</evidence>
<evidence type="ECO:0000313" key="2">
    <source>
        <dbReference type="Proteomes" id="UP000193411"/>
    </source>
</evidence>
<keyword evidence="2" id="KW-1185">Reference proteome</keyword>
<dbReference type="EMBL" id="MCFL01000009">
    <property type="protein sequence ID" value="ORZ38342.1"/>
    <property type="molecule type" value="Genomic_DNA"/>
</dbReference>
<proteinExistence type="predicted"/>
<name>A0A1Y2HYW0_9FUNG</name>